<dbReference type="PANTHER" id="PTHR43730">
    <property type="entry name" value="BETA-MANNOSIDASE"/>
    <property type="match status" value="1"/>
</dbReference>
<proteinExistence type="predicted"/>
<evidence type="ECO:0000256" key="1">
    <source>
        <dbReference type="ARBA" id="ARBA00000829"/>
    </source>
</evidence>
<evidence type="ECO:0000259" key="6">
    <source>
        <dbReference type="Pfam" id="PF17786"/>
    </source>
</evidence>
<dbReference type="InterPro" id="IPR041447">
    <property type="entry name" value="Mannosidase_ig"/>
</dbReference>
<feature type="domain" description="Beta-mannosidase-like galactose-binding" evidence="7">
    <location>
        <begin position="9"/>
        <end position="189"/>
    </location>
</feature>
<dbReference type="EMBL" id="KN832892">
    <property type="protein sequence ID" value="KIM93906.1"/>
    <property type="molecule type" value="Genomic_DNA"/>
</dbReference>
<dbReference type="GO" id="GO:0006516">
    <property type="term" value="P:glycoprotein catabolic process"/>
    <property type="evidence" value="ECO:0007669"/>
    <property type="project" value="TreeGrafter"/>
</dbReference>
<comment type="catalytic activity">
    <reaction evidence="1">
        <text>Hydrolysis of terminal, non-reducing beta-D-mannose residues in beta-D-mannosides.</text>
        <dbReference type="EC" id="3.2.1.25"/>
    </reaction>
</comment>
<dbReference type="GO" id="GO:0004567">
    <property type="term" value="F:beta-mannosidase activity"/>
    <property type="evidence" value="ECO:0007669"/>
    <property type="project" value="UniProtKB-EC"/>
</dbReference>
<keyword evidence="9" id="KW-1185">Reference proteome</keyword>
<dbReference type="InterPro" id="IPR017853">
    <property type="entry name" value="GH"/>
</dbReference>
<dbReference type="EC" id="3.2.1.25" evidence="3"/>
<evidence type="ECO:0000313" key="9">
    <source>
        <dbReference type="Proteomes" id="UP000054321"/>
    </source>
</evidence>
<feature type="domain" description="Mannosidase Ig/CBM-like" evidence="6">
    <location>
        <begin position="687"/>
        <end position="775"/>
    </location>
</feature>
<dbReference type="Gene3D" id="2.60.40.10">
    <property type="entry name" value="Immunoglobulins"/>
    <property type="match status" value="2"/>
</dbReference>
<dbReference type="FunFam" id="3.20.20.80:FF:000050">
    <property type="entry name" value="Beta-mannosidase B"/>
    <property type="match status" value="1"/>
</dbReference>
<evidence type="ECO:0000313" key="8">
    <source>
        <dbReference type="EMBL" id="KIM93906.1"/>
    </source>
</evidence>
<protein>
    <recommendedName>
        <fullName evidence="3">beta-mannosidase</fullName>
        <ecNumber evidence="3">3.2.1.25</ecNumber>
    </recommendedName>
</protein>
<evidence type="ECO:0000256" key="5">
    <source>
        <dbReference type="ARBA" id="ARBA00023295"/>
    </source>
</evidence>
<dbReference type="InterPro" id="IPR054593">
    <property type="entry name" value="Beta-mannosidase-like_N2"/>
</dbReference>
<dbReference type="HOGENOM" id="CLU_005015_1_1_1"/>
<reference evidence="8 9" key="1">
    <citation type="submission" date="2014-04" db="EMBL/GenBank/DDBJ databases">
        <authorList>
            <consortium name="DOE Joint Genome Institute"/>
            <person name="Kuo A."/>
            <person name="Martino E."/>
            <person name="Perotto S."/>
            <person name="Kohler A."/>
            <person name="Nagy L.G."/>
            <person name="Floudas D."/>
            <person name="Copeland A."/>
            <person name="Barry K.W."/>
            <person name="Cichocki N."/>
            <person name="Veneault-Fourrey C."/>
            <person name="LaButti K."/>
            <person name="Lindquist E.A."/>
            <person name="Lipzen A."/>
            <person name="Lundell T."/>
            <person name="Morin E."/>
            <person name="Murat C."/>
            <person name="Sun H."/>
            <person name="Tunlid A."/>
            <person name="Henrissat B."/>
            <person name="Grigoriev I.V."/>
            <person name="Hibbett D.S."/>
            <person name="Martin F."/>
            <person name="Nordberg H.P."/>
            <person name="Cantor M.N."/>
            <person name="Hua S.X."/>
        </authorList>
    </citation>
    <scope>NUCLEOTIDE SEQUENCE [LARGE SCALE GENOMIC DNA]</scope>
    <source>
        <strain evidence="8 9">Zn</strain>
    </source>
</reference>
<dbReference type="Pfam" id="PF17786">
    <property type="entry name" value="Mannosidase_ig"/>
    <property type="match status" value="1"/>
</dbReference>
<dbReference type="InterPro" id="IPR036156">
    <property type="entry name" value="Beta-gal/glucu_dom_sf"/>
</dbReference>
<dbReference type="Proteomes" id="UP000054321">
    <property type="component" value="Unassembled WGS sequence"/>
</dbReference>
<reference evidence="9" key="2">
    <citation type="submission" date="2015-01" db="EMBL/GenBank/DDBJ databases">
        <title>Evolutionary Origins and Diversification of the Mycorrhizal Mutualists.</title>
        <authorList>
            <consortium name="DOE Joint Genome Institute"/>
            <consortium name="Mycorrhizal Genomics Consortium"/>
            <person name="Kohler A."/>
            <person name="Kuo A."/>
            <person name="Nagy L.G."/>
            <person name="Floudas D."/>
            <person name="Copeland A."/>
            <person name="Barry K.W."/>
            <person name="Cichocki N."/>
            <person name="Veneault-Fourrey C."/>
            <person name="LaButti K."/>
            <person name="Lindquist E.A."/>
            <person name="Lipzen A."/>
            <person name="Lundell T."/>
            <person name="Morin E."/>
            <person name="Murat C."/>
            <person name="Riley R."/>
            <person name="Ohm R."/>
            <person name="Sun H."/>
            <person name="Tunlid A."/>
            <person name="Henrissat B."/>
            <person name="Grigoriev I.V."/>
            <person name="Hibbett D.S."/>
            <person name="Martin F."/>
        </authorList>
    </citation>
    <scope>NUCLEOTIDE SEQUENCE [LARGE SCALE GENOMIC DNA]</scope>
    <source>
        <strain evidence="9">Zn</strain>
    </source>
</reference>
<keyword evidence="4 8" id="KW-0378">Hydrolase</keyword>
<evidence type="ECO:0000256" key="3">
    <source>
        <dbReference type="ARBA" id="ARBA00012754"/>
    </source>
</evidence>
<dbReference type="SUPFAM" id="SSF51445">
    <property type="entry name" value="(Trans)glycosidases"/>
    <property type="match status" value="1"/>
</dbReference>
<dbReference type="PANTHER" id="PTHR43730:SF1">
    <property type="entry name" value="BETA-MANNOSIDASE"/>
    <property type="match status" value="1"/>
</dbReference>
<sequence length="839" mass="96991">RRIQLDQNWEFKQTTSLGDGVAQDFLPVSQFPTVSYLDLLHHNLIPDPYLDQNELETLWVNHADWTYRTTQVGPYTIDPEERAIIVFEGLDTAVEVFLCGKRILSSKNMHVSRRADITSFFQQGKLPRCTLELRFTSAITFSQKERERIGYKRDENMTFGNDERLFLRKAQYHWGWDWGPTVQPCGPWKPIYLEFFRMRIARDKVLVTRDMAPDLKSATISVRGFIDCPRDVIDLTAILLDPSGITIDKQLTPINKLDGSFEVKITVDDPQIWYPFQYGEQPLYLFRLELGDLDVFEQTVGLRRVRLLQHALKNAKGTSFVFEINNIRIFCGGSCWIPGDFLLPRMTLERYESWISTIKRGNQSMVRVWGGGIVEDDYFYNICDREGILIWQDFLFACGNYPASPDFVESVQNEAEQQVIRVGHHPSLVIWAGNNEDYQLANLGGWSWDSTDNGPWDKTNFPARLIYERVLPDVIERLGRDVPYTRSSPYGGAKNANDPTIGDVHIWDVWHGPMAPYQDYKEFMGRFVSEFGFESAPSLRTFNMAITNPQERFSQSRTWMSHDKAPGHTRRYGMYMSENFRFVMQPLDAYVYCTQFLQGEAMSYAYNLWRREFRGPEEENCGGALVWQTNDIWPCMSWAVVDVNLQPKAAWYVMKRALQKVTVGVERVVTKKWGKEVINYEPEKRACEVWSVNGETREVKATLKLAAFDIETGQPVPLPHSDAERRLILTPNRSTEVCRVEIPHAESTVLVAYLYSTETSSNLARWVSWPEPYKYLRFRPDLEVKALAKEDDKLLLRTNAPVKGVMLEVPIEEGEDALWEDNFVDLVPEETVVVNVKGL</sequence>
<dbReference type="InterPro" id="IPR050887">
    <property type="entry name" value="Beta-mannosidase_GH2"/>
</dbReference>
<dbReference type="InParanoid" id="A0A0C3GU36"/>
<evidence type="ECO:0000256" key="4">
    <source>
        <dbReference type="ARBA" id="ARBA00022801"/>
    </source>
</evidence>
<comment type="pathway">
    <text evidence="2">Glycan metabolism; N-glycan degradation.</text>
</comment>
<feature type="non-terminal residue" evidence="8">
    <location>
        <position position="839"/>
    </location>
</feature>
<name>A0A0C3GU36_OIDMZ</name>
<gene>
    <name evidence="8" type="ORF">OIDMADRAFT_95303</name>
</gene>
<dbReference type="AlphaFoldDB" id="A0A0C3GU36"/>
<feature type="non-terminal residue" evidence="8">
    <location>
        <position position="1"/>
    </location>
</feature>
<accession>A0A0C3GU36</accession>
<dbReference type="SUPFAM" id="SSF49303">
    <property type="entry name" value="beta-Galactosidase/glucuronidase domain"/>
    <property type="match status" value="2"/>
</dbReference>
<dbReference type="InterPro" id="IPR013783">
    <property type="entry name" value="Ig-like_fold"/>
</dbReference>
<dbReference type="OrthoDB" id="2866996at2759"/>
<dbReference type="Gene3D" id="3.20.20.80">
    <property type="entry name" value="Glycosidases"/>
    <property type="match status" value="1"/>
</dbReference>
<dbReference type="STRING" id="913774.A0A0C3GU36"/>
<organism evidence="8 9">
    <name type="scientific">Oidiodendron maius (strain Zn)</name>
    <dbReference type="NCBI Taxonomy" id="913774"/>
    <lineage>
        <taxon>Eukaryota</taxon>
        <taxon>Fungi</taxon>
        <taxon>Dikarya</taxon>
        <taxon>Ascomycota</taxon>
        <taxon>Pezizomycotina</taxon>
        <taxon>Leotiomycetes</taxon>
        <taxon>Leotiomycetes incertae sedis</taxon>
        <taxon>Myxotrichaceae</taxon>
        <taxon>Oidiodendron</taxon>
    </lineage>
</organism>
<dbReference type="Pfam" id="PF22666">
    <property type="entry name" value="Glyco_hydro_2_N2"/>
    <property type="match status" value="1"/>
</dbReference>
<keyword evidence="5" id="KW-0326">Glycosidase</keyword>
<evidence type="ECO:0000259" key="7">
    <source>
        <dbReference type="Pfam" id="PF22666"/>
    </source>
</evidence>
<dbReference type="Gene3D" id="2.60.120.260">
    <property type="entry name" value="Galactose-binding domain-like"/>
    <property type="match status" value="1"/>
</dbReference>
<dbReference type="InterPro" id="IPR008979">
    <property type="entry name" value="Galactose-bd-like_sf"/>
</dbReference>
<evidence type="ECO:0000256" key="2">
    <source>
        <dbReference type="ARBA" id="ARBA00004740"/>
    </source>
</evidence>
<dbReference type="SUPFAM" id="SSF49785">
    <property type="entry name" value="Galactose-binding domain-like"/>
    <property type="match status" value="1"/>
</dbReference>